<sequence>MLQNTLLEKTPEFLIAFVTAVLGVGYPIILQAISRLDDQYGSMRVTNAFKKEPEMKMFRLVMTATLVSVGLYILNLSPEYDFLENSAFLLLIVFTTILIASYILLINKFIKYLSPEYLTNLFINRFVGDREEEQYYNILIDLLVNSLSKGRENVITSIYSFQYAEFKRIREESGEAPVSYPYTFYSSLYRVIVQISQRNSVLPSDIENGSIGGRLIFGSYHRHRLSDDTYKWLWNYLVIAIAHAQDRMVFKYWTTAYQYYQTSFVLVFDTPRVFDSDDQERFLEFHYALGGYLLFNERYQCLEKLFRYTISSPGTSEMLPKSMTDIFKWLSHYSDRGDLRSMAPLSYFFPEVEGINSGEIVNHWICKYLGILLLRQYTIQSSYTSNYVRFEPNLPATLYEMTVWLNQIPYWEKLLLDILENQNYMQAFRFSHITIDWCVQRNMVYPTDLLKKIKASLIQKIEETHRIQSVSKEQKRIFADSIKETLIPLVKSLTSLSGKKASNKETDINKRFIEGIRFVSDKYPYTDEGAGSTINRDLAPIRQVSSSLTIGFSEVISQMTTGVYHFSENQIADIVNKLHLSQQHLIVSFGMDQYVSELSQYENGFANGTIEGIDVLSSHPYLKEQIGRSLFILRKDSFPKIEFLTPFAEMIDKFGLQQVDEEVQVYYSVIDINDNIAVKEELEDQFPGQDFSKSVDVLINLTAELSWTKNVKCIAIQFPSHSNATGVKNNIEDLKEF</sequence>
<keyword evidence="1" id="KW-0812">Transmembrane</keyword>
<feature type="transmembrane region" description="Helical" evidence="1">
    <location>
        <begin position="57"/>
        <end position="74"/>
    </location>
</feature>
<name>A0A9X1P6C4_9BACT</name>
<dbReference type="Proteomes" id="UP001139700">
    <property type="component" value="Unassembled WGS sequence"/>
</dbReference>
<dbReference type="EMBL" id="JAJTTA010000002">
    <property type="protein sequence ID" value="MCF0039684.1"/>
    <property type="molecule type" value="Genomic_DNA"/>
</dbReference>
<evidence type="ECO:0000313" key="3">
    <source>
        <dbReference type="Proteomes" id="UP001139700"/>
    </source>
</evidence>
<accession>A0A9X1P6C4</accession>
<protein>
    <submittedName>
        <fullName evidence="2">Uncharacterized protein</fullName>
    </submittedName>
</protein>
<keyword evidence="1" id="KW-0472">Membrane</keyword>
<feature type="transmembrane region" description="Helical" evidence="1">
    <location>
        <begin position="86"/>
        <end position="105"/>
    </location>
</feature>
<organism evidence="2 3">
    <name type="scientific">Dyadobacter fanqingshengii</name>
    <dbReference type="NCBI Taxonomy" id="2906443"/>
    <lineage>
        <taxon>Bacteria</taxon>
        <taxon>Pseudomonadati</taxon>
        <taxon>Bacteroidota</taxon>
        <taxon>Cytophagia</taxon>
        <taxon>Cytophagales</taxon>
        <taxon>Spirosomataceae</taxon>
        <taxon>Dyadobacter</taxon>
    </lineage>
</organism>
<reference evidence="2" key="1">
    <citation type="submission" date="2021-12" db="EMBL/GenBank/DDBJ databases">
        <title>Novel species in genus Dyadobacter.</title>
        <authorList>
            <person name="Ma C."/>
        </authorList>
    </citation>
    <scope>NUCLEOTIDE SEQUENCE</scope>
    <source>
        <strain evidence="2">CY399</strain>
    </source>
</reference>
<feature type="transmembrane region" description="Helical" evidence="1">
    <location>
        <begin position="13"/>
        <end position="36"/>
    </location>
</feature>
<keyword evidence="3" id="KW-1185">Reference proteome</keyword>
<evidence type="ECO:0000256" key="1">
    <source>
        <dbReference type="SAM" id="Phobius"/>
    </source>
</evidence>
<dbReference type="RefSeq" id="WP_234612126.1">
    <property type="nucleotide sequence ID" value="NZ_CP098806.1"/>
</dbReference>
<gene>
    <name evidence="2" type="ORF">LXM24_06265</name>
</gene>
<proteinExistence type="predicted"/>
<dbReference type="AlphaFoldDB" id="A0A9X1P6C4"/>
<evidence type="ECO:0000313" key="2">
    <source>
        <dbReference type="EMBL" id="MCF0039684.1"/>
    </source>
</evidence>
<comment type="caution">
    <text evidence="2">The sequence shown here is derived from an EMBL/GenBank/DDBJ whole genome shotgun (WGS) entry which is preliminary data.</text>
</comment>
<keyword evidence="1" id="KW-1133">Transmembrane helix</keyword>